<sequence length="349" mass="38132">MNTPTVSVIMAAYNGAALLPETLASLQAQTFGDFELIVVDDRSPDATLALLHGWSDHRIRVIAAAENQGPVKTRNRAFAEARGRYIAALDQDDICLPDRFARQVAYLDANPDVVLVGSAAGTLCDGVTRPSTHEPVTTPLLVEWMMRIRNPLVWSSVMLRGDAARRLDPFTRPEILYAEDFDLYHRLAPFGRIARIDEELLLYRVHEGGASQRYHDTMIASATRVLAEAHRPALGDAAAGVADLLARHVMAGDPVPDRATLITLGQTIRSLQESFITERGAHADDLALIRWETARLWGRIGRAALRSGAIRIGDAIAARPDHMGLGYARADEIVLSRLIGGARGLRRAG</sequence>
<feature type="domain" description="Glycosyltransferase 2-like" evidence="1">
    <location>
        <begin position="7"/>
        <end position="133"/>
    </location>
</feature>
<evidence type="ECO:0000313" key="2">
    <source>
        <dbReference type="EMBL" id="RIA37696.1"/>
    </source>
</evidence>
<evidence type="ECO:0000313" key="3">
    <source>
        <dbReference type="Proteomes" id="UP000266568"/>
    </source>
</evidence>
<organism evidence="2 3">
    <name type="scientific">Hephaestia caeni</name>
    <dbReference type="NCBI Taxonomy" id="645617"/>
    <lineage>
        <taxon>Bacteria</taxon>
        <taxon>Pseudomonadati</taxon>
        <taxon>Pseudomonadota</taxon>
        <taxon>Alphaproteobacteria</taxon>
        <taxon>Sphingomonadales</taxon>
        <taxon>Sphingomonadaceae</taxon>
        <taxon>Hephaestia</taxon>
    </lineage>
</organism>
<name>A0A397NJI5_9SPHN</name>
<proteinExistence type="predicted"/>
<dbReference type="CDD" id="cd00761">
    <property type="entry name" value="Glyco_tranf_GTA_type"/>
    <property type="match status" value="1"/>
</dbReference>
<dbReference type="SUPFAM" id="SSF53448">
    <property type="entry name" value="Nucleotide-diphospho-sugar transferases"/>
    <property type="match status" value="1"/>
</dbReference>
<dbReference type="Pfam" id="PF00535">
    <property type="entry name" value="Glycos_transf_2"/>
    <property type="match status" value="1"/>
</dbReference>
<keyword evidence="2" id="KW-0808">Transferase</keyword>
<evidence type="ECO:0000259" key="1">
    <source>
        <dbReference type="Pfam" id="PF00535"/>
    </source>
</evidence>
<dbReference type="EMBL" id="QXDC01000004">
    <property type="protein sequence ID" value="RIA37696.1"/>
    <property type="molecule type" value="Genomic_DNA"/>
</dbReference>
<dbReference type="AlphaFoldDB" id="A0A397NJI5"/>
<dbReference type="PANTHER" id="PTHR22916">
    <property type="entry name" value="GLYCOSYLTRANSFERASE"/>
    <property type="match status" value="1"/>
</dbReference>
<keyword evidence="3" id="KW-1185">Reference proteome</keyword>
<gene>
    <name evidence="2" type="ORF">DFR49_3583</name>
</gene>
<dbReference type="InterPro" id="IPR029044">
    <property type="entry name" value="Nucleotide-diphossugar_trans"/>
</dbReference>
<reference evidence="2 3" key="1">
    <citation type="submission" date="2018-08" db="EMBL/GenBank/DDBJ databases">
        <title>Genomic Encyclopedia of Type Strains, Phase IV (KMG-IV): sequencing the most valuable type-strain genomes for metagenomic binning, comparative biology and taxonomic classification.</title>
        <authorList>
            <person name="Goeker M."/>
        </authorList>
    </citation>
    <scope>NUCLEOTIDE SEQUENCE [LARGE SCALE GENOMIC DNA]</scope>
    <source>
        <strain evidence="2 3">DSM 25527</strain>
    </source>
</reference>
<dbReference type="RefSeq" id="WP_119036970.1">
    <property type="nucleotide sequence ID" value="NZ_QXDC01000004.1"/>
</dbReference>
<dbReference type="OrthoDB" id="9807795at2"/>
<dbReference type="GO" id="GO:0016758">
    <property type="term" value="F:hexosyltransferase activity"/>
    <property type="evidence" value="ECO:0007669"/>
    <property type="project" value="UniProtKB-ARBA"/>
</dbReference>
<dbReference type="Proteomes" id="UP000266568">
    <property type="component" value="Unassembled WGS sequence"/>
</dbReference>
<accession>A0A397NJI5</accession>
<comment type="caution">
    <text evidence="2">The sequence shown here is derived from an EMBL/GenBank/DDBJ whole genome shotgun (WGS) entry which is preliminary data.</text>
</comment>
<dbReference type="Gene3D" id="3.90.550.10">
    <property type="entry name" value="Spore Coat Polysaccharide Biosynthesis Protein SpsA, Chain A"/>
    <property type="match status" value="1"/>
</dbReference>
<protein>
    <submittedName>
        <fullName evidence="2">Glycosyl transferase family 2</fullName>
    </submittedName>
</protein>
<dbReference type="InterPro" id="IPR001173">
    <property type="entry name" value="Glyco_trans_2-like"/>
</dbReference>
<dbReference type="PANTHER" id="PTHR22916:SF3">
    <property type="entry name" value="UDP-GLCNAC:BETAGAL BETA-1,3-N-ACETYLGLUCOSAMINYLTRANSFERASE-LIKE PROTEIN 1"/>
    <property type="match status" value="1"/>
</dbReference>